<evidence type="ECO:0000256" key="4">
    <source>
        <dbReference type="PIRSR" id="PIRSR603782-2"/>
    </source>
</evidence>
<evidence type="ECO:0000256" key="1">
    <source>
        <dbReference type="ARBA" id="ARBA00010996"/>
    </source>
</evidence>
<evidence type="ECO:0000256" key="3">
    <source>
        <dbReference type="PIRSR" id="PIRSR603782-1"/>
    </source>
</evidence>
<feature type="binding site" evidence="3">
    <location>
        <position position="107"/>
    </location>
    <ligand>
        <name>Cu cation</name>
        <dbReference type="ChEBI" id="CHEBI:23378"/>
    </ligand>
</feature>
<dbReference type="Proteomes" id="UP000674234">
    <property type="component" value="Unassembled WGS sequence"/>
</dbReference>
<sequence>MTLHPFTTPESRRRPAVRAGLALLLLAGALAGCAGPQDGRTGAGTGGAPVRVLSTAREFHGTWLRQPLPEPDVTLTGTSGRPFDLREGTAGRLTLVYFGYTHCPDICPTTMADLASALRELSGAERAKISVVFVTTDPRRDTPAVIRSWLASFDSSFVGLTGDYATIRAAARTAGIALEPPTSTSGDYEVTHGAQVIAYDAAHQGRLIFSSGTPSADYVADLRELLRRGAATAAGARGAAS</sequence>
<evidence type="ECO:0000313" key="8">
    <source>
        <dbReference type="Proteomes" id="UP000674234"/>
    </source>
</evidence>
<dbReference type="CDD" id="cd02968">
    <property type="entry name" value="SCO"/>
    <property type="match status" value="1"/>
</dbReference>
<name>A0A941AL11_9ACTN</name>
<feature type="signal peptide" evidence="5">
    <location>
        <begin position="1"/>
        <end position="34"/>
    </location>
</feature>
<comment type="similarity">
    <text evidence="1">Belongs to the SCO1/2 family.</text>
</comment>
<dbReference type="Gene3D" id="3.40.30.10">
    <property type="entry name" value="Glutaredoxin"/>
    <property type="match status" value="1"/>
</dbReference>
<proteinExistence type="inferred from homology"/>
<organism evidence="7 8">
    <name type="scientific">Microbispora oryzae</name>
    <dbReference type="NCBI Taxonomy" id="2806554"/>
    <lineage>
        <taxon>Bacteria</taxon>
        <taxon>Bacillati</taxon>
        <taxon>Actinomycetota</taxon>
        <taxon>Actinomycetes</taxon>
        <taxon>Streptosporangiales</taxon>
        <taxon>Streptosporangiaceae</taxon>
        <taxon>Microbispora</taxon>
    </lineage>
</organism>
<feature type="binding site" evidence="3">
    <location>
        <position position="103"/>
    </location>
    <ligand>
        <name>Cu cation</name>
        <dbReference type="ChEBI" id="CHEBI:23378"/>
    </ligand>
</feature>
<feature type="binding site" evidence="3">
    <location>
        <position position="192"/>
    </location>
    <ligand>
        <name>Cu cation</name>
        <dbReference type="ChEBI" id="CHEBI:23378"/>
    </ligand>
</feature>
<dbReference type="InterPro" id="IPR013766">
    <property type="entry name" value="Thioredoxin_domain"/>
</dbReference>
<keyword evidence="2 3" id="KW-0186">Copper</keyword>
<comment type="caution">
    <text evidence="7">The sequence shown here is derived from an EMBL/GenBank/DDBJ whole genome shotgun (WGS) entry which is preliminary data.</text>
</comment>
<dbReference type="RefSeq" id="WP_210158959.1">
    <property type="nucleotide sequence ID" value="NZ_JAFCNB010000022.1"/>
</dbReference>
<keyword evidence="3" id="KW-0479">Metal-binding</keyword>
<dbReference type="InterPro" id="IPR003782">
    <property type="entry name" value="SCO1/SenC"/>
</dbReference>
<feature type="chain" id="PRO_5039233724" evidence="5">
    <location>
        <begin position="35"/>
        <end position="241"/>
    </location>
</feature>
<keyword evidence="8" id="KW-1185">Reference proteome</keyword>
<dbReference type="GO" id="GO:0046872">
    <property type="term" value="F:metal ion binding"/>
    <property type="evidence" value="ECO:0007669"/>
    <property type="project" value="UniProtKB-KW"/>
</dbReference>
<dbReference type="PROSITE" id="PS51352">
    <property type="entry name" value="THIOREDOXIN_2"/>
    <property type="match status" value="1"/>
</dbReference>
<reference evidence="7" key="1">
    <citation type="submission" date="2021-02" db="EMBL/GenBank/DDBJ databases">
        <title>Draft genome sequence of Microbispora sp. RL4-1S isolated from rice leaves in Thailand.</title>
        <authorList>
            <person name="Muangham S."/>
            <person name="Duangmal K."/>
        </authorList>
    </citation>
    <scope>NUCLEOTIDE SEQUENCE</scope>
    <source>
        <strain evidence="7">RL4-1S</strain>
    </source>
</reference>
<dbReference type="EMBL" id="JAFCNB010000022">
    <property type="protein sequence ID" value="MBP2707696.1"/>
    <property type="molecule type" value="Genomic_DNA"/>
</dbReference>
<dbReference type="PANTHER" id="PTHR12151:SF25">
    <property type="entry name" value="LINALOOL DEHYDRATASE_ISOMERASE DOMAIN-CONTAINING PROTEIN"/>
    <property type="match status" value="1"/>
</dbReference>
<feature type="disulfide bond" description="Redox-active" evidence="4">
    <location>
        <begin position="103"/>
        <end position="107"/>
    </location>
</feature>
<evidence type="ECO:0000313" key="7">
    <source>
        <dbReference type="EMBL" id="MBP2707696.1"/>
    </source>
</evidence>
<evidence type="ECO:0000256" key="5">
    <source>
        <dbReference type="SAM" id="SignalP"/>
    </source>
</evidence>
<dbReference type="PANTHER" id="PTHR12151">
    <property type="entry name" value="ELECTRON TRANSPORT PROTIN SCO1/SENC FAMILY MEMBER"/>
    <property type="match status" value="1"/>
</dbReference>
<keyword evidence="5" id="KW-0732">Signal</keyword>
<feature type="domain" description="Thioredoxin" evidence="6">
    <location>
        <begin position="64"/>
        <end position="231"/>
    </location>
</feature>
<accession>A0A941AL11</accession>
<dbReference type="Pfam" id="PF02630">
    <property type="entry name" value="SCO1-SenC"/>
    <property type="match status" value="1"/>
</dbReference>
<evidence type="ECO:0000256" key="2">
    <source>
        <dbReference type="ARBA" id="ARBA00023008"/>
    </source>
</evidence>
<gene>
    <name evidence="7" type="ORF">JOL79_28330</name>
</gene>
<dbReference type="InterPro" id="IPR036249">
    <property type="entry name" value="Thioredoxin-like_sf"/>
</dbReference>
<protein>
    <submittedName>
        <fullName evidence="7">SCO family protein</fullName>
    </submittedName>
</protein>
<dbReference type="AlphaFoldDB" id="A0A941AL11"/>
<dbReference type="SUPFAM" id="SSF52833">
    <property type="entry name" value="Thioredoxin-like"/>
    <property type="match status" value="1"/>
</dbReference>
<evidence type="ECO:0000259" key="6">
    <source>
        <dbReference type="PROSITE" id="PS51352"/>
    </source>
</evidence>
<keyword evidence="4" id="KW-1015">Disulfide bond</keyword>